<reference evidence="2 3" key="1">
    <citation type="journal article" date="2022" name="Allergy">
        <title>Genome assembly and annotation of Periplaneta americana reveal a comprehensive cockroach allergen profile.</title>
        <authorList>
            <person name="Wang L."/>
            <person name="Xiong Q."/>
            <person name="Saelim N."/>
            <person name="Wang L."/>
            <person name="Nong W."/>
            <person name="Wan A.T."/>
            <person name="Shi M."/>
            <person name="Liu X."/>
            <person name="Cao Q."/>
            <person name="Hui J.H.L."/>
            <person name="Sookrung N."/>
            <person name="Leung T.F."/>
            <person name="Tungtrongchitr A."/>
            <person name="Tsui S.K.W."/>
        </authorList>
    </citation>
    <scope>NUCLEOTIDE SEQUENCE [LARGE SCALE GENOMIC DNA]</scope>
    <source>
        <strain evidence="2">PWHHKU_190912</strain>
    </source>
</reference>
<feature type="coiled-coil region" evidence="1">
    <location>
        <begin position="356"/>
        <end position="391"/>
    </location>
</feature>
<evidence type="ECO:0000313" key="2">
    <source>
        <dbReference type="EMBL" id="KAJ4445083.1"/>
    </source>
</evidence>
<evidence type="ECO:0000313" key="3">
    <source>
        <dbReference type="Proteomes" id="UP001148838"/>
    </source>
</evidence>
<dbReference type="EMBL" id="JAJSOF020000011">
    <property type="protein sequence ID" value="KAJ4445083.1"/>
    <property type="molecule type" value="Genomic_DNA"/>
</dbReference>
<keyword evidence="1" id="KW-0175">Coiled coil</keyword>
<evidence type="ECO:0000256" key="1">
    <source>
        <dbReference type="SAM" id="Coils"/>
    </source>
</evidence>
<dbReference type="Gene3D" id="1.20.5.170">
    <property type="match status" value="1"/>
</dbReference>
<keyword evidence="3" id="KW-1185">Reference proteome</keyword>
<comment type="caution">
    <text evidence="2">The sequence shown here is derived from an EMBL/GenBank/DDBJ whole genome shotgun (WGS) entry which is preliminary data.</text>
</comment>
<accession>A0ABQ8TGL5</accession>
<sequence>MSPGSSTESYPAFARIGLRKNPEKNLNQVTCPDRDSNLGHLVSRPDALTITPQVRDASPRVLCADDCCCRVLVGRHEGKRPLRRPRRRWEKEIKMDLREVENDARNWINLAHDRDRWRAYLRVVSKGLKRAETSFYVAEVVLPECLPRPVTPVILWMVEVSRLRRPFESPNALGQPPWISQSMVIGDPATELTPLPTGWVAYTSDRLRGCSVGMSCANVEFQKGDSLSLKSPSPYGEESTGLFISVPGDASLLYRSSARVCVRNCVSIRRPEFECSGPQLEGPEFECSGPQLEGPEFEYSGLPLKRLETLDCRPGAAGGGVKLTRKASEKRLAAPGEEVASPIVLVSGFALAAPGEEQILQAIAEMKAEMKDEMNKHISELKNDISEVKTEMKNDISGVKGDISGVKGDISGVKGDISGVKDDVTTQIESVSAHVDGIVAIVKDELKDDLDKLNQNFTTKRDSSSVETGCRPF</sequence>
<proteinExistence type="predicted"/>
<organism evidence="2 3">
    <name type="scientific">Periplaneta americana</name>
    <name type="common">American cockroach</name>
    <name type="synonym">Blatta americana</name>
    <dbReference type="NCBI Taxonomy" id="6978"/>
    <lineage>
        <taxon>Eukaryota</taxon>
        <taxon>Metazoa</taxon>
        <taxon>Ecdysozoa</taxon>
        <taxon>Arthropoda</taxon>
        <taxon>Hexapoda</taxon>
        <taxon>Insecta</taxon>
        <taxon>Pterygota</taxon>
        <taxon>Neoptera</taxon>
        <taxon>Polyneoptera</taxon>
        <taxon>Dictyoptera</taxon>
        <taxon>Blattodea</taxon>
        <taxon>Blattoidea</taxon>
        <taxon>Blattidae</taxon>
        <taxon>Blattinae</taxon>
        <taxon>Periplaneta</taxon>
    </lineage>
</organism>
<evidence type="ECO:0008006" key="4">
    <source>
        <dbReference type="Google" id="ProtNLM"/>
    </source>
</evidence>
<dbReference type="SUPFAM" id="SSF58100">
    <property type="entry name" value="Bacterial hemolysins"/>
    <property type="match status" value="1"/>
</dbReference>
<protein>
    <recommendedName>
        <fullName evidence="4">Per a allergen</fullName>
    </recommendedName>
</protein>
<dbReference type="Proteomes" id="UP001148838">
    <property type="component" value="Unassembled WGS sequence"/>
</dbReference>
<gene>
    <name evidence="2" type="ORF">ANN_06882</name>
</gene>
<name>A0ABQ8TGL5_PERAM</name>